<protein>
    <submittedName>
        <fullName evidence="1">Uncharacterized protein</fullName>
    </submittedName>
</protein>
<keyword evidence="2" id="KW-1185">Reference proteome</keyword>
<accession>A0AA40DLX7</accession>
<sequence>MMELRTDTSPSPLIVYDSISSNLNRLAKCKNFTMFDKDLAANKLPHPQHDLTKTVELNWGLGNLATNDASASAIF</sequence>
<evidence type="ECO:0000313" key="2">
    <source>
        <dbReference type="Proteomes" id="UP001172102"/>
    </source>
</evidence>
<reference evidence="1" key="1">
    <citation type="submission" date="2023-06" db="EMBL/GenBank/DDBJ databases">
        <title>Genome-scale phylogeny and comparative genomics of the fungal order Sordariales.</title>
        <authorList>
            <consortium name="Lawrence Berkeley National Laboratory"/>
            <person name="Hensen N."/>
            <person name="Bonometti L."/>
            <person name="Westerberg I."/>
            <person name="Brannstrom I.O."/>
            <person name="Guillou S."/>
            <person name="Cros-Aarteil S."/>
            <person name="Calhoun S."/>
            <person name="Haridas S."/>
            <person name="Kuo A."/>
            <person name="Mondo S."/>
            <person name="Pangilinan J."/>
            <person name="Riley R."/>
            <person name="Labutti K."/>
            <person name="Andreopoulos B."/>
            <person name="Lipzen A."/>
            <person name="Chen C."/>
            <person name="Yanf M."/>
            <person name="Daum C."/>
            <person name="Ng V."/>
            <person name="Clum A."/>
            <person name="Steindorff A."/>
            <person name="Ohm R."/>
            <person name="Martin F."/>
            <person name="Silar P."/>
            <person name="Natvig D."/>
            <person name="Lalanne C."/>
            <person name="Gautier V."/>
            <person name="Ament-Velasquez S.L."/>
            <person name="Kruys A."/>
            <person name="Hutchinson M.I."/>
            <person name="Powell A.J."/>
            <person name="Barry K."/>
            <person name="Miller A.N."/>
            <person name="Grigoriev I.V."/>
            <person name="Debuchy R."/>
            <person name="Gladieux P."/>
            <person name="Thoren M.H."/>
            <person name="Johannesson H."/>
        </authorList>
    </citation>
    <scope>NUCLEOTIDE SEQUENCE</scope>
    <source>
        <strain evidence="1">SMH4607-1</strain>
    </source>
</reference>
<dbReference type="EMBL" id="JAUKUA010000006">
    <property type="protein sequence ID" value="KAK0708035.1"/>
    <property type="molecule type" value="Genomic_DNA"/>
</dbReference>
<evidence type="ECO:0000313" key="1">
    <source>
        <dbReference type="EMBL" id="KAK0708035.1"/>
    </source>
</evidence>
<proteinExistence type="predicted"/>
<gene>
    <name evidence="1" type="ORF">B0H67DRAFT_589164</name>
</gene>
<dbReference type="AlphaFoldDB" id="A0AA40DLX7"/>
<name>A0AA40DLX7_9PEZI</name>
<comment type="caution">
    <text evidence="1">The sequence shown here is derived from an EMBL/GenBank/DDBJ whole genome shotgun (WGS) entry which is preliminary data.</text>
</comment>
<organism evidence="1 2">
    <name type="scientific">Lasiosphaeris hirsuta</name>
    <dbReference type="NCBI Taxonomy" id="260670"/>
    <lineage>
        <taxon>Eukaryota</taxon>
        <taxon>Fungi</taxon>
        <taxon>Dikarya</taxon>
        <taxon>Ascomycota</taxon>
        <taxon>Pezizomycotina</taxon>
        <taxon>Sordariomycetes</taxon>
        <taxon>Sordariomycetidae</taxon>
        <taxon>Sordariales</taxon>
        <taxon>Lasiosphaeriaceae</taxon>
        <taxon>Lasiosphaeris</taxon>
    </lineage>
</organism>
<dbReference type="Proteomes" id="UP001172102">
    <property type="component" value="Unassembled WGS sequence"/>
</dbReference>